<dbReference type="InterPro" id="IPR054722">
    <property type="entry name" value="PolX-like_BBD"/>
</dbReference>
<reference evidence="5" key="1">
    <citation type="submission" date="2023-03" db="EMBL/GenBank/DDBJ databases">
        <title>Chromosome-scale reference genome and RAD-based genetic map of yellow starthistle (Centaurea solstitialis) reveal putative structural variation and QTLs associated with invader traits.</title>
        <authorList>
            <person name="Reatini B."/>
            <person name="Cang F.A."/>
            <person name="Jiang Q."/>
            <person name="Mckibben M.T.W."/>
            <person name="Barker M.S."/>
            <person name="Rieseberg L.H."/>
            <person name="Dlugosch K.M."/>
        </authorList>
    </citation>
    <scope>NUCLEOTIDE SEQUENCE</scope>
    <source>
        <strain evidence="5">CAN-66</strain>
        <tissue evidence="5">Leaf</tissue>
    </source>
</reference>
<comment type="caution">
    <text evidence="5">The sequence shown here is derived from an EMBL/GenBank/DDBJ whole genome shotgun (WGS) entry which is preliminary data.</text>
</comment>
<feature type="region of interest" description="Disordered" evidence="2">
    <location>
        <begin position="505"/>
        <end position="584"/>
    </location>
</feature>
<evidence type="ECO:0000313" key="6">
    <source>
        <dbReference type="Proteomes" id="UP001172457"/>
    </source>
</evidence>
<evidence type="ECO:0000313" key="5">
    <source>
        <dbReference type="EMBL" id="KAJ9558252.1"/>
    </source>
</evidence>
<dbReference type="InterPro" id="IPR013103">
    <property type="entry name" value="RVT_2"/>
</dbReference>
<evidence type="ECO:0000259" key="3">
    <source>
        <dbReference type="Pfam" id="PF07727"/>
    </source>
</evidence>
<dbReference type="EMBL" id="JARYMX010000003">
    <property type="protein sequence ID" value="KAJ9558252.1"/>
    <property type="molecule type" value="Genomic_DNA"/>
</dbReference>
<keyword evidence="1" id="KW-0064">Aspartyl protease</keyword>
<evidence type="ECO:0000259" key="4">
    <source>
        <dbReference type="Pfam" id="PF22936"/>
    </source>
</evidence>
<keyword evidence="6" id="KW-1185">Reference proteome</keyword>
<protein>
    <recommendedName>
        <fullName evidence="7">Reverse transcriptase Ty1/copia-type domain-containing protein</fullName>
    </recommendedName>
</protein>
<feature type="domain" description="Retrovirus-related Pol polyprotein from transposon TNT 1-94-like beta-barrel" evidence="4">
    <location>
        <begin position="333"/>
        <end position="409"/>
    </location>
</feature>
<dbReference type="AlphaFoldDB" id="A0AA38TV82"/>
<feature type="region of interest" description="Disordered" evidence="2">
    <location>
        <begin position="1"/>
        <end position="21"/>
    </location>
</feature>
<dbReference type="Pfam" id="PF07727">
    <property type="entry name" value="RVT_2"/>
    <property type="match status" value="1"/>
</dbReference>
<feature type="domain" description="Reverse transcriptase Ty1/copia-type" evidence="3">
    <location>
        <begin position="625"/>
        <end position="867"/>
    </location>
</feature>
<dbReference type="PANTHER" id="PTHR47481:SF10">
    <property type="entry name" value="COPIA-LIKE POLYPROTEIN_RETROTRANSPOSON"/>
    <property type="match status" value="1"/>
</dbReference>
<feature type="compositionally biased region" description="Polar residues" evidence="2">
    <location>
        <begin position="9"/>
        <end position="19"/>
    </location>
</feature>
<dbReference type="PANTHER" id="PTHR47481">
    <property type="match status" value="1"/>
</dbReference>
<dbReference type="InterPro" id="IPR043502">
    <property type="entry name" value="DNA/RNA_pol_sf"/>
</dbReference>
<dbReference type="CDD" id="cd09272">
    <property type="entry name" value="RNase_HI_RT_Ty1"/>
    <property type="match status" value="1"/>
</dbReference>
<feature type="compositionally biased region" description="Low complexity" evidence="2">
    <location>
        <begin position="505"/>
        <end position="527"/>
    </location>
</feature>
<feature type="compositionally biased region" description="Basic residues" evidence="2">
    <location>
        <begin position="266"/>
        <end position="280"/>
    </location>
</feature>
<keyword evidence="1" id="KW-0378">Hydrolase</keyword>
<dbReference type="GO" id="GO:0004190">
    <property type="term" value="F:aspartic-type endopeptidase activity"/>
    <property type="evidence" value="ECO:0007669"/>
    <property type="project" value="UniProtKB-KW"/>
</dbReference>
<dbReference type="Proteomes" id="UP001172457">
    <property type="component" value="Chromosome 3"/>
</dbReference>
<organism evidence="5 6">
    <name type="scientific">Centaurea solstitialis</name>
    <name type="common">yellow star-thistle</name>
    <dbReference type="NCBI Taxonomy" id="347529"/>
    <lineage>
        <taxon>Eukaryota</taxon>
        <taxon>Viridiplantae</taxon>
        <taxon>Streptophyta</taxon>
        <taxon>Embryophyta</taxon>
        <taxon>Tracheophyta</taxon>
        <taxon>Spermatophyta</taxon>
        <taxon>Magnoliopsida</taxon>
        <taxon>eudicotyledons</taxon>
        <taxon>Gunneridae</taxon>
        <taxon>Pentapetalae</taxon>
        <taxon>asterids</taxon>
        <taxon>campanulids</taxon>
        <taxon>Asterales</taxon>
        <taxon>Asteraceae</taxon>
        <taxon>Carduoideae</taxon>
        <taxon>Cardueae</taxon>
        <taxon>Centaureinae</taxon>
        <taxon>Centaurea</taxon>
    </lineage>
</organism>
<evidence type="ECO:0000256" key="1">
    <source>
        <dbReference type="ARBA" id="ARBA00022750"/>
    </source>
</evidence>
<dbReference type="Pfam" id="PF14223">
    <property type="entry name" value="Retrotran_gag_2"/>
    <property type="match status" value="1"/>
</dbReference>
<feature type="compositionally biased region" description="Polar residues" evidence="2">
    <location>
        <begin position="224"/>
        <end position="251"/>
    </location>
</feature>
<dbReference type="SUPFAM" id="SSF56672">
    <property type="entry name" value="DNA/RNA polymerases"/>
    <property type="match status" value="1"/>
</dbReference>
<gene>
    <name evidence="5" type="ORF">OSB04_012866</name>
</gene>
<keyword evidence="1" id="KW-0645">Protease</keyword>
<feature type="compositionally biased region" description="Polar residues" evidence="2">
    <location>
        <begin position="542"/>
        <end position="570"/>
    </location>
</feature>
<evidence type="ECO:0000256" key="2">
    <source>
        <dbReference type="SAM" id="MobiDB-lite"/>
    </source>
</evidence>
<proteinExistence type="predicted"/>
<accession>A0AA38TV82</accession>
<evidence type="ECO:0008006" key="7">
    <source>
        <dbReference type="Google" id="ProtNLM"/>
    </source>
</evidence>
<name>A0AA38TV82_9ASTR</name>
<feature type="region of interest" description="Disordered" evidence="2">
    <location>
        <begin position="219"/>
        <end position="306"/>
    </location>
</feature>
<sequence>MAIDEASPKSPTKSPSNDSLNHETIRASYHPALTVSNIRTFIPITLEIDKVHYSSWAELFKIHARAFQVFDHIQPPRDESVAPELWTRLDAIVLQWIYGTISTDLLHTILEPDSSAQTAWDHLKSIFQDNKNSRAVTLEQQFSRTQQSNFPNVSAYCQSLKMIADQLANVGSPVSNQRLVLQLVAGLSEDYDGVATIIQHSDPLPQFYQARSMLTLEESRKSKQATLSSGAPSALVTQTSDPPVSETQRAPSSSDHHRYSNSSFRGRGRGGRFGRGRRGGRQPARYPQPSPGPDLLGPRPPQAHYSSAQNYYAPTDVESAFHTLTLNQPDEHWYMDTGATNHMTSTPGMLSSFSNNCLFNHVRVGNGSDIPVTGSGSTFLHSTRPLSLSNVLVVPHLIKNLISVRKFTRDNSVSIEFDPNGFFVKDLRTGHILKRCNSQGDLYPMLPTQCSSTPSSFVAVSSTIWHERLGHPAFPILTKISHLISSSSRISSKFPCSSFPKSPSINVPLTNPSSSSTPNPNTTSPDPSFQPINSPPHHVLTYDSSSTTFQPTNQPVDQPSLSQVPLSSHHMTTRSKMGITKPNPRYALTSSTVPVSPIPKSHLFALTDPNWKAAMLDEYEALIRNTTWELVPRPSNANIIRCMWIFTHKFRSDGSLERYKARLVANGRSQQVGLDCDDTFCPVVKPATIRTFLSIALSKKWSIHQLDVKNAFLHGTLNETVFMHQPPGLRDERFPNHVCRLKKSLYGLKQAPRAWYHRFASFISTIGFHHSRCDNSLFIYCNGDDVAYLLLYVDDILLTTSSEIFRQVIISKLSKEFAMKDLGPLNYFLGISVTHHASGLFLSQKKYAAEIIARAKMSSCNPTSTPLDTGSKLSASSGLPVQDPTLYRSLAGALQYLTFTRPDISYAVQQVCLFMHDPREPHMQALRRILRYLQGTLHLGLHLHRSTTTGLIAYTDADWGGCPDTRRSTSGYCVFLGDNLLSWSSKRQPTLSRSSAEAEYRAVANVVSDTCWIRNLLLELRCTSTTATLVYCDNVSAVYLSGNPVQHQRTKHIEIDIHFVREKVALGQVRVLHVPSRFQYADIFTKGLPRVLFEDFRSSLNIHGPPSFDCGGVLAKDISDRNNHILDRRKLNPI</sequence>
<dbReference type="Pfam" id="PF22936">
    <property type="entry name" value="Pol_BBD"/>
    <property type="match status" value="1"/>
</dbReference>